<feature type="region of interest" description="Disordered" evidence="5">
    <location>
        <begin position="480"/>
        <end position="529"/>
    </location>
</feature>
<feature type="region of interest" description="Disordered" evidence="5">
    <location>
        <begin position="442"/>
        <end position="465"/>
    </location>
</feature>
<comment type="caution">
    <text evidence="8">The sequence shown here is derived from an EMBL/GenBank/DDBJ whole genome shotgun (WGS) entry which is preliminary data.</text>
</comment>
<dbReference type="Proteomes" id="UP000593567">
    <property type="component" value="Unassembled WGS sequence"/>
</dbReference>
<evidence type="ECO:0000256" key="4">
    <source>
        <dbReference type="PROSITE-ProRule" id="PRU00024"/>
    </source>
</evidence>
<gene>
    <name evidence="8" type="ORF">EB796_001313</name>
</gene>
<dbReference type="CDD" id="cd20379">
    <property type="entry name" value="Tudor_dTUD-like"/>
    <property type="match status" value="1"/>
</dbReference>
<evidence type="ECO:0000259" key="7">
    <source>
        <dbReference type="PROSITE" id="PS50304"/>
    </source>
</evidence>
<dbReference type="SMART" id="SM00336">
    <property type="entry name" value="BBOX"/>
    <property type="match status" value="2"/>
</dbReference>
<dbReference type="FunFam" id="2.30.30.140:FF:000018">
    <property type="entry name" value="Serine/threonine-protein kinase 31"/>
    <property type="match status" value="1"/>
</dbReference>
<dbReference type="PROSITE" id="PS50119">
    <property type="entry name" value="ZF_BBOX"/>
    <property type="match status" value="1"/>
</dbReference>
<dbReference type="InterPro" id="IPR001841">
    <property type="entry name" value="Znf_RING"/>
</dbReference>
<dbReference type="EMBL" id="VXIV02000149">
    <property type="protein sequence ID" value="KAF6040380.1"/>
    <property type="molecule type" value="Genomic_DNA"/>
</dbReference>
<dbReference type="CDD" id="cd19757">
    <property type="entry name" value="Bbox1"/>
    <property type="match status" value="1"/>
</dbReference>
<dbReference type="SUPFAM" id="SSF63748">
    <property type="entry name" value="Tudor/PWWP/MBT"/>
    <property type="match status" value="3"/>
</dbReference>
<name>A0A7J7KQA9_BUGNE</name>
<accession>A0A7J7KQA9</accession>
<keyword evidence="1" id="KW-0479">Metal-binding</keyword>
<dbReference type="SUPFAM" id="SSF57845">
    <property type="entry name" value="B-box zinc-binding domain"/>
    <property type="match status" value="1"/>
</dbReference>
<evidence type="ECO:0000313" key="8">
    <source>
        <dbReference type="EMBL" id="KAF6040380.1"/>
    </source>
</evidence>
<dbReference type="InterPro" id="IPR035437">
    <property type="entry name" value="SNase_OB-fold_sf"/>
</dbReference>
<organism evidence="8 9">
    <name type="scientific">Bugula neritina</name>
    <name type="common">Brown bryozoan</name>
    <name type="synonym">Sertularia neritina</name>
    <dbReference type="NCBI Taxonomy" id="10212"/>
    <lineage>
        <taxon>Eukaryota</taxon>
        <taxon>Metazoa</taxon>
        <taxon>Spiralia</taxon>
        <taxon>Lophotrochozoa</taxon>
        <taxon>Bryozoa</taxon>
        <taxon>Gymnolaemata</taxon>
        <taxon>Cheilostomatida</taxon>
        <taxon>Flustrina</taxon>
        <taxon>Buguloidea</taxon>
        <taxon>Bugulidae</taxon>
        <taxon>Bugula</taxon>
    </lineage>
</organism>
<dbReference type="CDD" id="cd19756">
    <property type="entry name" value="Bbox2"/>
    <property type="match status" value="1"/>
</dbReference>
<dbReference type="InterPro" id="IPR002999">
    <property type="entry name" value="Tudor"/>
</dbReference>
<feature type="domain" description="Tudor" evidence="7">
    <location>
        <begin position="1157"/>
        <end position="1215"/>
    </location>
</feature>
<dbReference type="Gene3D" id="2.40.50.90">
    <property type="match status" value="2"/>
</dbReference>
<dbReference type="InterPro" id="IPR000315">
    <property type="entry name" value="Znf_B-box"/>
</dbReference>
<evidence type="ECO:0000256" key="2">
    <source>
        <dbReference type="ARBA" id="ARBA00022771"/>
    </source>
</evidence>
<evidence type="ECO:0000256" key="1">
    <source>
        <dbReference type="ARBA" id="ARBA00022723"/>
    </source>
</evidence>
<sequence length="1440" mass="159165">MVMFRDFQKIVSCKLCNYKYPHSLSSTDTGTSTRKGKNKGNKRDGEYALPRILSCGHTFCDKCLLSRSRDDDDDANKSAAIVICPLQSCQAKTVLPTPDTKDLPVNKYMMGCTVTASMLRNEQAYTMMTLLEQKPSDMLLPTVSAPTGTLSEKCDNCQQVAAEVKCEKCDGALLCNTCSTEIHSSRILSSHKLKSLASTAISSGLDLQITDSCPQHAEKKMEYYCLDCSSAMCADCGVLGSHSGHSLKHLADINQEVKSQLIETCEQAHLTQRLLQNTKQRISTEQEGSSTNGMSSDPNIEIIEEVFFKLHALLQMKQVELEEQVLVATGSNTRQLKELEGNVLISCKKIESLVFELDKILSNPVYEKFCDFSLVNATAQEILKMPCHLVVNDLDSTSVKVNVDESIFSSLDNLVTVSSQTPTKSRFELVPLDDVTEEEITNLPAPSTSSTPQTHSLSRQHSTKSIDSIGRSINSIHVQEGRFSQPPSPSAASQSSLSQKSSHQLGYEPSARQHPSHTSPSPYSSLCQRSNSHNSQIFYEDDFSAYPTFDQSYENGESGDPCPTYGYRGYDISNCSRVQSSPHTLTYDPSRSYQSQPSPALHDARANYVHNFDNHEQRRAVPDPHLRAHSQEMRGKPGNRVKAVGRGRGAPAPVLGLHTAISKEPQFKKKLYMKPALAIKEKSLQVNVSHVDSPFSFYIQSLHSAQALKLQQPKYNEHCNTTPPITDLHNVKYLFAFVGNQWRRGEVVKLYDRSADIFCVDYGNTVCVKTSCLRRTTGPLLSLPKVAVKCYLQGIQPADLSNDWTSKVADLMTEVLSHCKCVVLEKRESPLLEEAGELPVELLLRDQSGGPILSMRDYLVFLEQAVYDSPVAPYVLDQNMLGSVYLTPSPLRCGEQIYMFITHVVNPTEIYAQITNRDLDPDQTEMMLDSMMMTMNQKYSAQSSALVHKVFIPKPGDAVVANYGGNWYRAQILALQPGHVTVKYVDYGNVEVLPADQIRTISRDLLKLPAQAFRLSLHNISSVDSGDWSQQVSDSLQSMCFEQHCRAKVMELPEVSDGAATVVVKVENSGENLADVLVQNGMASRSVDTVTVEEGITCRCDYAESPMSSTSSLYLVHLNWREFGAEITLIQCFSLTTKLNELMEGKGNGDTSPKSHNWTVGDKCVLKLGSDWVRGIIEEITASNERCKVRLIDSGRLLGKPLSDLHLLPSAEELNCEALSSVASVSGIVPAGGSKTWGMTAKELMKELLEGCESCQVVPKGQAAEVLPCDVLLPQELPSKIQGMQGEIIHISLKEKLLDSGVALREIVLLENTPTKSAKITANNVLLDSITKETAKNQMDGAVDSHPDFEGSSQEMFREDDPVEDFDDGMDNSFLCEVTKPKFPSFASTRRVTNNKMKISRSSWVTKSPGGTVRSQPANSSRLRAACIIFYMFCLCTELR</sequence>
<dbReference type="Pfam" id="PF00643">
    <property type="entry name" value="zf-B_box"/>
    <property type="match status" value="1"/>
</dbReference>
<dbReference type="Gene3D" id="3.30.40.10">
    <property type="entry name" value="Zinc/RING finger domain, C3HC4 (zinc finger)"/>
    <property type="match status" value="1"/>
</dbReference>
<feature type="region of interest" description="Disordered" evidence="5">
    <location>
        <begin position="629"/>
        <end position="649"/>
    </location>
</feature>
<feature type="compositionally biased region" description="Polar residues" evidence="5">
    <location>
        <begin position="444"/>
        <end position="465"/>
    </location>
</feature>
<evidence type="ECO:0000256" key="3">
    <source>
        <dbReference type="ARBA" id="ARBA00022833"/>
    </source>
</evidence>
<feature type="domain" description="Tudor" evidence="7">
    <location>
        <begin position="952"/>
        <end position="1008"/>
    </location>
</feature>
<keyword evidence="3" id="KW-0862">Zinc</keyword>
<dbReference type="Pfam" id="PF00567">
    <property type="entry name" value="TUDOR"/>
    <property type="match status" value="2"/>
</dbReference>
<proteinExistence type="predicted"/>
<dbReference type="GO" id="GO:0008270">
    <property type="term" value="F:zinc ion binding"/>
    <property type="evidence" value="ECO:0007669"/>
    <property type="project" value="UniProtKB-KW"/>
</dbReference>
<feature type="domain" description="B box-type" evidence="6">
    <location>
        <begin position="208"/>
        <end position="250"/>
    </location>
</feature>
<dbReference type="PANTHER" id="PTHR16442:SF1">
    <property type="entry name" value="RING FINGER PROTEIN 17"/>
    <property type="match status" value="1"/>
</dbReference>
<dbReference type="InterPro" id="IPR013083">
    <property type="entry name" value="Znf_RING/FYVE/PHD"/>
</dbReference>
<dbReference type="SUPFAM" id="SSF57850">
    <property type="entry name" value="RING/U-box"/>
    <property type="match status" value="1"/>
</dbReference>
<dbReference type="SMART" id="SM00184">
    <property type="entry name" value="RING"/>
    <property type="match status" value="1"/>
</dbReference>
<evidence type="ECO:0000313" key="9">
    <source>
        <dbReference type="Proteomes" id="UP000593567"/>
    </source>
</evidence>
<keyword evidence="9" id="KW-1185">Reference proteome</keyword>
<dbReference type="PROSITE" id="PS50304">
    <property type="entry name" value="TUDOR"/>
    <property type="match status" value="2"/>
</dbReference>
<dbReference type="InterPro" id="IPR017907">
    <property type="entry name" value="Znf_RING_CS"/>
</dbReference>
<dbReference type="PANTHER" id="PTHR16442">
    <property type="entry name" value="RING FINGER PROTEIN 17"/>
    <property type="match status" value="1"/>
</dbReference>
<dbReference type="SUPFAM" id="SSF50199">
    <property type="entry name" value="Staphylococcal nuclease"/>
    <property type="match status" value="1"/>
</dbReference>
<dbReference type="Gene3D" id="2.30.30.140">
    <property type="match status" value="2"/>
</dbReference>
<keyword evidence="2 4" id="KW-0863">Zinc-finger</keyword>
<feature type="compositionally biased region" description="Low complexity" evidence="5">
    <location>
        <begin position="490"/>
        <end position="502"/>
    </location>
</feature>
<feature type="compositionally biased region" description="Low complexity" evidence="5">
    <location>
        <begin position="516"/>
        <end position="525"/>
    </location>
</feature>
<evidence type="ECO:0000256" key="5">
    <source>
        <dbReference type="SAM" id="MobiDB-lite"/>
    </source>
</evidence>
<evidence type="ECO:0000259" key="6">
    <source>
        <dbReference type="PROSITE" id="PS50119"/>
    </source>
</evidence>
<dbReference type="SMART" id="SM00333">
    <property type="entry name" value="TUDOR"/>
    <property type="match status" value="3"/>
</dbReference>
<protein>
    <submittedName>
        <fullName evidence="8">TDRD1</fullName>
    </submittedName>
</protein>
<dbReference type="PROSITE" id="PS00518">
    <property type="entry name" value="ZF_RING_1"/>
    <property type="match status" value="1"/>
</dbReference>
<dbReference type="OrthoDB" id="252722at2759"/>
<reference evidence="8" key="1">
    <citation type="submission" date="2020-06" db="EMBL/GenBank/DDBJ databases">
        <title>Draft genome of Bugula neritina, a colonial animal packing powerful symbionts and potential medicines.</title>
        <authorList>
            <person name="Rayko M."/>
        </authorList>
    </citation>
    <scope>NUCLEOTIDE SEQUENCE [LARGE SCALE GENOMIC DNA]</scope>
    <source>
        <strain evidence="8">Kwan_BN1</strain>
    </source>
</reference>
<dbReference type="Gene3D" id="3.30.160.60">
    <property type="entry name" value="Classic Zinc Finger"/>
    <property type="match status" value="1"/>
</dbReference>